<name>A0A813G099_POLGL</name>
<organism evidence="2 3">
    <name type="scientific">Polarella glacialis</name>
    <name type="common">Dinoflagellate</name>
    <dbReference type="NCBI Taxonomy" id="89957"/>
    <lineage>
        <taxon>Eukaryota</taxon>
        <taxon>Sar</taxon>
        <taxon>Alveolata</taxon>
        <taxon>Dinophyceae</taxon>
        <taxon>Suessiales</taxon>
        <taxon>Suessiaceae</taxon>
        <taxon>Polarella</taxon>
    </lineage>
</organism>
<feature type="region of interest" description="Disordered" evidence="1">
    <location>
        <begin position="291"/>
        <end position="322"/>
    </location>
</feature>
<keyword evidence="3" id="KW-1185">Reference proteome</keyword>
<evidence type="ECO:0000313" key="2">
    <source>
        <dbReference type="EMBL" id="CAE8618289.1"/>
    </source>
</evidence>
<accession>A0A813G099</accession>
<feature type="non-terminal residue" evidence="2">
    <location>
        <position position="396"/>
    </location>
</feature>
<gene>
    <name evidence="2" type="ORF">PGLA1383_LOCUS35921</name>
</gene>
<dbReference type="EMBL" id="CAJNNV010026474">
    <property type="protein sequence ID" value="CAE8618289.1"/>
    <property type="molecule type" value="Genomic_DNA"/>
</dbReference>
<dbReference type="AlphaFoldDB" id="A0A813G099"/>
<evidence type="ECO:0000313" key="3">
    <source>
        <dbReference type="Proteomes" id="UP000654075"/>
    </source>
</evidence>
<reference evidence="2" key="1">
    <citation type="submission" date="2021-02" db="EMBL/GenBank/DDBJ databases">
        <authorList>
            <person name="Dougan E. K."/>
            <person name="Rhodes N."/>
            <person name="Thang M."/>
            <person name="Chan C."/>
        </authorList>
    </citation>
    <scope>NUCLEOTIDE SEQUENCE</scope>
</reference>
<sequence>AGELTMGMDGDSYASVLFQDEDEVEAFFVTVVGADTPAEMEGLSEADLAKFKAVILIYARRMKRQAGQNDTGPAAVGSPSSSVMTTANFVAPHLVNAADVGYFLLKTCLGVLPFHLQADQPMWNAFKNRNDEAKLQGRTPFLYIELTSLRCATDNTRFSRSVSQWTSTFLRYATVAVGFGHLSWPQIISHVDVIMQPAEAELTKGRPAYAAFVYDDLVRKQFALRAEKKDPNLDIGNQIQTVNKELFEQVRQQLESVLTAAGMNNNSSGSGSQVKQLALAQQHNMSQGAAMLKGQGKGENGKSGKEGKKGQTQNWQQNDGGFQKTKKMLKKEAWFNKNKNLADERKTPIGAGVNPVRQKWWIDYLLAMLDDERLLADDASKKAGRLSTTISLKEIR</sequence>
<proteinExistence type="predicted"/>
<comment type="caution">
    <text evidence="2">The sequence shown here is derived from an EMBL/GenBank/DDBJ whole genome shotgun (WGS) entry which is preliminary data.</text>
</comment>
<evidence type="ECO:0000256" key="1">
    <source>
        <dbReference type="SAM" id="MobiDB-lite"/>
    </source>
</evidence>
<feature type="compositionally biased region" description="Basic and acidic residues" evidence="1">
    <location>
        <begin position="299"/>
        <end position="309"/>
    </location>
</feature>
<dbReference type="Proteomes" id="UP000654075">
    <property type="component" value="Unassembled WGS sequence"/>
</dbReference>
<protein>
    <submittedName>
        <fullName evidence="2">Uncharacterized protein</fullName>
    </submittedName>
</protein>